<comment type="caution">
    <text evidence="3">The sequence shown here is derived from an EMBL/GenBank/DDBJ whole genome shotgun (WGS) entry which is preliminary data.</text>
</comment>
<dbReference type="InterPro" id="IPR001387">
    <property type="entry name" value="Cro/C1-type_HTH"/>
</dbReference>
<evidence type="ECO:0000313" key="3">
    <source>
        <dbReference type="EMBL" id="RVT83658.1"/>
    </source>
</evidence>
<evidence type="ECO:0000256" key="1">
    <source>
        <dbReference type="ARBA" id="ARBA00023125"/>
    </source>
</evidence>
<dbReference type="GO" id="GO:0003700">
    <property type="term" value="F:DNA-binding transcription factor activity"/>
    <property type="evidence" value="ECO:0007669"/>
    <property type="project" value="TreeGrafter"/>
</dbReference>
<accession>A0A437LE09</accession>
<reference evidence="3 4" key="1">
    <citation type="submission" date="2019-01" db="EMBL/GenBank/DDBJ databases">
        <authorList>
            <person name="Chen W.-M."/>
        </authorList>
    </citation>
    <scope>NUCLEOTIDE SEQUENCE [LARGE SCALE GENOMIC DNA]</scope>
    <source>
        <strain evidence="3 4">CCP-18</strain>
    </source>
</reference>
<dbReference type="OrthoDB" id="73827at2"/>
<dbReference type="PANTHER" id="PTHR46797:SF10">
    <property type="entry name" value="BLR1115 PROTEIN"/>
    <property type="match status" value="1"/>
</dbReference>
<dbReference type="InterPro" id="IPR050807">
    <property type="entry name" value="TransReg_Diox_bact_type"/>
</dbReference>
<dbReference type="AlphaFoldDB" id="A0A437LE09"/>
<dbReference type="InterPro" id="IPR010982">
    <property type="entry name" value="Lambda_DNA-bd_dom_sf"/>
</dbReference>
<gene>
    <name evidence="3" type="ORF">EOD73_13860</name>
</gene>
<dbReference type="PROSITE" id="PS50943">
    <property type="entry name" value="HTH_CROC1"/>
    <property type="match status" value="1"/>
</dbReference>
<dbReference type="Gene3D" id="2.60.120.10">
    <property type="entry name" value="Jelly Rolls"/>
    <property type="match status" value="1"/>
</dbReference>
<dbReference type="InterPro" id="IPR011051">
    <property type="entry name" value="RmlC_Cupin_sf"/>
</dbReference>
<sequence>MRDVEDPIEARLAQRLADLRTGKGWSLDELAAQTGVSRATLSRLERGESSAGAGVLNRLCAAYGLTLSRLLAEVESGPVRLMRAGEQPQWQDASSGLTRHLRCPPLQGFATELVEIHLAGGSAIDYDRPPVVGLEHHLLMQAGRLRLTLEGQAHELRVGDSLSYRVHGASRFEALGATPARYLLALTVPGAR</sequence>
<dbReference type="GO" id="GO:0005829">
    <property type="term" value="C:cytosol"/>
    <property type="evidence" value="ECO:0007669"/>
    <property type="project" value="TreeGrafter"/>
</dbReference>
<dbReference type="InterPro" id="IPR014710">
    <property type="entry name" value="RmlC-like_jellyroll"/>
</dbReference>
<dbReference type="SMART" id="SM00530">
    <property type="entry name" value="HTH_XRE"/>
    <property type="match status" value="1"/>
</dbReference>
<protein>
    <submittedName>
        <fullName evidence="3">Helix-turn-helix domain-containing protein</fullName>
    </submittedName>
</protein>
<dbReference type="GO" id="GO:0003677">
    <property type="term" value="F:DNA binding"/>
    <property type="evidence" value="ECO:0007669"/>
    <property type="project" value="UniProtKB-KW"/>
</dbReference>
<dbReference type="RefSeq" id="WP_127683622.1">
    <property type="nucleotide sequence ID" value="NZ_SACM01000004.1"/>
</dbReference>
<dbReference type="SUPFAM" id="SSF51182">
    <property type="entry name" value="RmlC-like cupins"/>
    <property type="match status" value="1"/>
</dbReference>
<dbReference type="Gene3D" id="1.10.260.40">
    <property type="entry name" value="lambda repressor-like DNA-binding domains"/>
    <property type="match status" value="1"/>
</dbReference>
<dbReference type="CDD" id="cd02209">
    <property type="entry name" value="cupin_XRE_C"/>
    <property type="match status" value="1"/>
</dbReference>
<keyword evidence="1" id="KW-0238">DNA-binding</keyword>
<evidence type="ECO:0000259" key="2">
    <source>
        <dbReference type="PROSITE" id="PS50943"/>
    </source>
</evidence>
<evidence type="ECO:0000313" key="4">
    <source>
        <dbReference type="Proteomes" id="UP000288587"/>
    </source>
</evidence>
<keyword evidence="4" id="KW-1185">Reference proteome</keyword>
<dbReference type="Pfam" id="PF01381">
    <property type="entry name" value="HTH_3"/>
    <property type="match status" value="1"/>
</dbReference>
<dbReference type="SUPFAM" id="SSF47413">
    <property type="entry name" value="lambda repressor-like DNA-binding domains"/>
    <property type="match status" value="1"/>
</dbReference>
<dbReference type="CDD" id="cd00093">
    <property type="entry name" value="HTH_XRE"/>
    <property type="match status" value="1"/>
</dbReference>
<dbReference type="Proteomes" id="UP000288587">
    <property type="component" value="Unassembled WGS sequence"/>
</dbReference>
<proteinExistence type="predicted"/>
<dbReference type="PANTHER" id="PTHR46797">
    <property type="entry name" value="HTH-TYPE TRANSCRIPTIONAL REGULATOR"/>
    <property type="match status" value="1"/>
</dbReference>
<dbReference type="EMBL" id="SACM01000004">
    <property type="protein sequence ID" value="RVT83658.1"/>
    <property type="molecule type" value="Genomic_DNA"/>
</dbReference>
<feature type="domain" description="HTH cro/C1-type" evidence="2">
    <location>
        <begin position="16"/>
        <end position="70"/>
    </location>
</feature>
<organism evidence="3 4">
    <name type="scientific">Inhella crocodyli</name>
    <dbReference type="NCBI Taxonomy" id="2499851"/>
    <lineage>
        <taxon>Bacteria</taxon>
        <taxon>Pseudomonadati</taxon>
        <taxon>Pseudomonadota</taxon>
        <taxon>Betaproteobacteria</taxon>
        <taxon>Burkholderiales</taxon>
        <taxon>Sphaerotilaceae</taxon>
        <taxon>Inhella</taxon>
    </lineage>
</organism>
<name>A0A437LE09_9BURK</name>